<dbReference type="AlphaFoldDB" id="A0A6M4HBJ9"/>
<proteinExistence type="predicted"/>
<name>A0A6M4HBJ9_9PROT</name>
<dbReference type="InterPro" id="IPR011990">
    <property type="entry name" value="TPR-like_helical_dom_sf"/>
</dbReference>
<evidence type="ECO:0000313" key="2">
    <source>
        <dbReference type="EMBL" id="QJR16612.1"/>
    </source>
</evidence>
<feature type="chain" id="PRO_5026906289" description="Tetratricopeptide repeat-containing protein" evidence="1">
    <location>
        <begin position="27"/>
        <end position="410"/>
    </location>
</feature>
<reference evidence="2 3" key="1">
    <citation type="submission" date="2020-04" db="EMBL/GenBank/DDBJ databases">
        <title>Usitatibacter rugosus gen. nov., sp. nov. and Usitatibacter palustris sp. nov., novel members of Usitatibacteraceae fam. nov. within the order Nitrosomonadales isolated from soil.</title>
        <authorList>
            <person name="Huber K.J."/>
            <person name="Neumann-Schaal M."/>
            <person name="Geppert A."/>
            <person name="Luckner M."/>
            <person name="Wanner G."/>
            <person name="Overmann J."/>
        </authorList>
    </citation>
    <scope>NUCLEOTIDE SEQUENCE [LARGE SCALE GENOMIC DNA]</scope>
    <source>
        <strain evidence="2 3">Swamp67</strain>
    </source>
</reference>
<evidence type="ECO:0008006" key="4">
    <source>
        <dbReference type="Google" id="ProtNLM"/>
    </source>
</evidence>
<dbReference type="EMBL" id="CP053073">
    <property type="protein sequence ID" value="QJR16612.1"/>
    <property type="molecule type" value="Genomic_DNA"/>
</dbReference>
<keyword evidence="1" id="KW-0732">Signal</keyword>
<gene>
    <name evidence="2" type="ORF">DSM104440_03447</name>
</gene>
<organism evidence="2 3">
    <name type="scientific">Usitatibacter palustris</name>
    <dbReference type="NCBI Taxonomy" id="2732487"/>
    <lineage>
        <taxon>Bacteria</taxon>
        <taxon>Pseudomonadati</taxon>
        <taxon>Pseudomonadota</taxon>
        <taxon>Betaproteobacteria</taxon>
        <taxon>Nitrosomonadales</taxon>
        <taxon>Usitatibacteraceae</taxon>
        <taxon>Usitatibacter</taxon>
    </lineage>
</organism>
<dbReference type="Gene3D" id="1.25.40.10">
    <property type="entry name" value="Tetratricopeptide repeat domain"/>
    <property type="match status" value="1"/>
</dbReference>
<dbReference type="KEGG" id="upl:DSM104440_03447"/>
<keyword evidence="3" id="KW-1185">Reference proteome</keyword>
<evidence type="ECO:0000313" key="3">
    <source>
        <dbReference type="Proteomes" id="UP000503096"/>
    </source>
</evidence>
<accession>A0A6M4HBJ9</accession>
<protein>
    <recommendedName>
        <fullName evidence="4">Tetratricopeptide repeat-containing protein</fullName>
    </recommendedName>
</protein>
<dbReference type="Proteomes" id="UP000503096">
    <property type="component" value="Chromosome"/>
</dbReference>
<dbReference type="InParanoid" id="A0A6M4HBJ9"/>
<sequence length="410" mass="44220">MKRTPVFGALVCALWIAAFGATGAMAQGRGEGVRPEVGKPLQAAQALIKQRKGREAMAEIAKAEAVPSRTPYENDLIAQMKAAAASASGDHDATIRANEALLASGKVTGREALALVQGTAVAYYNKKDYASAAKWTQRYFKDGGNDPSMRSVLLQSYYLGGDCGAVNKMLASVSEEGGNGKKPGEDELQILANCHLKSKDTGGYVHALEKLVQYYPKKEYWTDLLNRVQKKPGFSDRLSLDVFRLKSVTGNLAGSPDYMEYAQLALQAGYPAEAKQIVEKAYAANVFSDTTKEAERQKRLKALITKELEDQQKARDQVVKEAEAGKDGTDLVKVGVNLVYEGQAEKGVALAEKGIKKGGLKRPEDAKLQLGEAMVQNGQRAKGVQVLKTVGGTDGTADLARLWVLYAQRS</sequence>
<evidence type="ECO:0000256" key="1">
    <source>
        <dbReference type="SAM" id="SignalP"/>
    </source>
</evidence>
<feature type="signal peptide" evidence="1">
    <location>
        <begin position="1"/>
        <end position="26"/>
    </location>
</feature>
<dbReference type="RefSeq" id="WP_171164863.1">
    <property type="nucleotide sequence ID" value="NZ_CP053073.1"/>
</dbReference>